<dbReference type="InterPro" id="IPR000014">
    <property type="entry name" value="PAS"/>
</dbReference>
<dbReference type="SMART" id="SM00086">
    <property type="entry name" value="PAC"/>
    <property type="match status" value="3"/>
</dbReference>
<sequence length="645" mass="71042">MGILHSSVALPFLLALPLLFAAARWGGRRCRAAARRADAALLDTLFSATDTLIVMIDRQGRLARMNRAAEAFTGCRLEEVRAPFAWRRFLPPEQRQAVEAVFAKAVRGDVVHRFKNEWVRPDGTRRLFNWTNNIIRDEAGQMLYLVTIGTDVTDRTLLSTRLRLFSNAVEQVPLAVLITDLDGRIDYANPFVRTVSGYAMEELAGRPAAMLGNGGPQPADLWPALRAGRIWSGDFLNRRKEGGSYWLATTIFPVTDEAGGLTHFVSIGEDVTQRKQSQAALAEAHAQLEAVLDNTPVGIAIIALDRTLLRVNRAFAETFGLPQEGAAGLSTRLFYSSEAEFEALGRAAYPQVAAGRTFTTQVPMRRQDDGRIITVTLAARLINEAAPALGVVWSAEDITERLAAERRLAQANEDLAQFAYVASHDLRQPLRMVSSYVALIERHLGEGIDADLKTFITYARDGAKRMDALILGLLDYSRTSRDANPWQDVNLAEVVAQCLHDLQMAVNESGAEVRVAEGLPHVAGDAIELARLFQNLIGNALKYHRPGCPPRIGIDWEEDADGWRVAVRDHGIGIDPGQRERVFGIFQRLVTQEQYEGTGIGLAVCKKIAEHHGGRIWVEPAPGEGCRFVVSFPRMAARAGESGRP</sequence>
<dbReference type="SMART" id="SM00388">
    <property type="entry name" value="HisKA"/>
    <property type="match status" value="1"/>
</dbReference>
<dbReference type="NCBIfam" id="TIGR00229">
    <property type="entry name" value="sensory_box"/>
    <property type="match status" value="3"/>
</dbReference>
<dbReference type="SUPFAM" id="SSF47384">
    <property type="entry name" value="Homodimeric domain of signal transducing histidine kinase"/>
    <property type="match status" value="1"/>
</dbReference>
<accession>A0A1J5RJE5</accession>
<keyword evidence="3" id="KW-0597">Phosphoprotein</keyword>
<keyword evidence="4 9" id="KW-0808">Transferase</keyword>
<dbReference type="Pfam" id="PF02518">
    <property type="entry name" value="HATPase_c"/>
    <property type="match status" value="1"/>
</dbReference>
<feature type="domain" description="PAC" evidence="8">
    <location>
        <begin position="112"/>
        <end position="164"/>
    </location>
</feature>
<dbReference type="PANTHER" id="PTHR43304">
    <property type="entry name" value="PHYTOCHROME-LIKE PROTEIN CPH1"/>
    <property type="match status" value="1"/>
</dbReference>
<proteinExistence type="predicted"/>
<dbReference type="Gene3D" id="1.10.287.130">
    <property type="match status" value="1"/>
</dbReference>
<dbReference type="PRINTS" id="PR00344">
    <property type="entry name" value="BCTRLSENSOR"/>
</dbReference>
<dbReference type="SMART" id="SM00091">
    <property type="entry name" value="PAS"/>
    <property type="match status" value="3"/>
</dbReference>
<dbReference type="InterPro" id="IPR052162">
    <property type="entry name" value="Sensor_kinase/Photoreceptor"/>
</dbReference>
<dbReference type="AlphaFoldDB" id="A0A1J5RJE5"/>
<dbReference type="GO" id="GO:0000155">
    <property type="term" value="F:phosphorelay sensor kinase activity"/>
    <property type="evidence" value="ECO:0007669"/>
    <property type="project" value="InterPro"/>
</dbReference>
<name>A0A1J5RJE5_9ZZZZ</name>
<dbReference type="Gene3D" id="3.30.450.20">
    <property type="entry name" value="PAS domain"/>
    <property type="match status" value="3"/>
</dbReference>
<comment type="catalytic activity">
    <reaction evidence="1">
        <text>ATP + protein L-histidine = ADP + protein N-phospho-L-histidine.</text>
        <dbReference type="EC" id="2.7.13.3"/>
    </reaction>
</comment>
<dbReference type="FunFam" id="3.30.565.10:FF:000006">
    <property type="entry name" value="Sensor histidine kinase WalK"/>
    <property type="match status" value="1"/>
</dbReference>
<dbReference type="PROSITE" id="PS50113">
    <property type="entry name" value="PAC"/>
    <property type="match status" value="3"/>
</dbReference>
<keyword evidence="5" id="KW-0418">Kinase</keyword>
<feature type="domain" description="PAS" evidence="7">
    <location>
        <begin position="38"/>
        <end position="109"/>
    </location>
</feature>
<dbReference type="InterPro" id="IPR005467">
    <property type="entry name" value="His_kinase_dom"/>
</dbReference>
<evidence type="ECO:0000256" key="2">
    <source>
        <dbReference type="ARBA" id="ARBA00012438"/>
    </source>
</evidence>
<evidence type="ECO:0000259" key="8">
    <source>
        <dbReference type="PROSITE" id="PS50113"/>
    </source>
</evidence>
<dbReference type="Pfam" id="PF13426">
    <property type="entry name" value="PAS_9"/>
    <property type="match status" value="1"/>
</dbReference>
<dbReference type="Pfam" id="PF00512">
    <property type="entry name" value="HisKA"/>
    <property type="match status" value="1"/>
</dbReference>
<dbReference type="PROSITE" id="PS50112">
    <property type="entry name" value="PAS"/>
    <property type="match status" value="2"/>
</dbReference>
<dbReference type="InterPro" id="IPR001610">
    <property type="entry name" value="PAC"/>
</dbReference>
<dbReference type="InterPro" id="IPR003594">
    <property type="entry name" value="HATPase_dom"/>
</dbReference>
<evidence type="ECO:0000259" key="7">
    <source>
        <dbReference type="PROSITE" id="PS50112"/>
    </source>
</evidence>
<dbReference type="InterPro" id="IPR036890">
    <property type="entry name" value="HATPase_C_sf"/>
</dbReference>
<evidence type="ECO:0000256" key="3">
    <source>
        <dbReference type="ARBA" id="ARBA00022553"/>
    </source>
</evidence>
<dbReference type="InterPro" id="IPR013656">
    <property type="entry name" value="PAS_4"/>
</dbReference>
<dbReference type="Gene3D" id="3.30.565.10">
    <property type="entry name" value="Histidine kinase-like ATPase, C-terminal domain"/>
    <property type="match status" value="1"/>
</dbReference>
<gene>
    <name evidence="9" type="primary">cph1_28</name>
    <name evidence="9" type="ORF">GALL_221350</name>
</gene>
<dbReference type="InterPro" id="IPR004358">
    <property type="entry name" value="Sig_transdc_His_kin-like_C"/>
</dbReference>
<dbReference type="SUPFAM" id="SSF55874">
    <property type="entry name" value="ATPase domain of HSP90 chaperone/DNA topoisomerase II/histidine kinase"/>
    <property type="match status" value="1"/>
</dbReference>
<reference evidence="9" key="1">
    <citation type="submission" date="2016-10" db="EMBL/GenBank/DDBJ databases">
        <title>Sequence of Gallionella enrichment culture.</title>
        <authorList>
            <person name="Poehlein A."/>
            <person name="Muehling M."/>
            <person name="Daniel R."/>
        </authorList>
    </citation>
    <scope>NUCLEOTIDE SEQUENCE</scope>
</reference>
<dbReference type="SMART" id="SM00387">
    <property type="entry name" value="HATPase_c"/>
    <property type="match status" value="1"/>
</dbReference>
<protein>
    <recommendedName>
        <fullName evidence="2">histidine kinase</fullName>
        <ecNumber evidence="2">2.7.13.3</ecNumber>
    </recommendedName>
</protein>
<dbReference type="InterPro" id="IPR003661">
    <property type="entry name" value="HisK_dim/P_dom"/>
</dbReference>
<feature type="domain" description="PAC" evidence="8">
    <location>
        <begin position="231"/>
        <end position="283"/>
    </location>
</feature>
<evidence type="ECO:0000313" key="9">
    <source>
        <dbReference type="EMBL" id="OIQ95889.1"/>
    </source>
</evidence>
<dbReference type="InterPro" id="IPR036097">
    <property type="entry name" value="HisK_dim/P_sf"/>
</dbReference>
<evidence type="ECO:0000259" key="6">
    <source>
        <dbReference type="PROSITE" id="PS50109"/>
    </source>
</evidence>
<dbReference type="EMBL" id="MLJW01000158">
    <property type="protein sequence ID" value="OIQ95889.1"/>
    <property type="molecule type" value="Genomic_DNA"/>
</dbReference>
<dbReference type="SUPFAM" id="SSF55785">
    <property type="entry name" value="PYP-like sensor domain (PAS domain)"/>
    <property type="match status" value="3"/>
</dbReference>
<dbReference type="CDD" id="cd00130">
    <property type="entry name" value="PAS"/>
    <property type="match status" value="3"/>
</dbReference>
<feature type="domain" description="PAS" evidence="7">
    <location>
        <begin position="161"/>
        <end position="206"/>
    </location>
</feature>
<organism evidence="9">
    <name type="scientific">mine drainage metagenome</name>
    <dbReference type="NCBI Taxonomy" id="410659"/>
    <lineage>
        <taxon>unclassified sequences</taxon>
        <taxon>metagenomes</taxon>
        <taxon>ecological metagenomes</taxon>
    </lineage>
</organism>
<dbReference type="Pfam" id="PF08448">
    <property type="entry name" value="PAS_4"/>
    <property type="match status" value="2"/>
</dbReference>
<dbReference type="InterPro" id="IPR000700">
    <property type="entry name" value="PAS-assoc_C"/>
</dbReference>
<evidence type="ECO:0000256" key="1">
    <source>
        <dbReference type="ARBA" id="ARBA00000085"/>
    </source>
</evidence>
<feature type="domain" description="Histidine kinase" evidence="6">
    <location>
        <begin position="421"/>
        <end position="636"/>
    </location>
</feature>
<evidence type="ECO:0000256" key="4">
    <source>
        <dbReference type="ARBA" id="ARBA00022679"/>
    </source>
</evidence>
<dbReference type="PANTHER" id="PTHR43304:SF1">
    <property type="entry name" value="PAC DOMAIN-CONTAINING PROTEIN"/>
    <property type="match status" value="1"/>
</dbReference>
<dbReference type="PROSITE" id="PS50109">
    <property type="entry name" value="HIS_KIN"/>
    <property type="match status" value="1"/>
</dbReference>
<dbReference type="InterPro" id="IPR035965">
    <property type="entry name" value="PAS-like_dom_sf"/>
</dbReference>
<comment type="caution">
    <text evidence="9">The sequence shown here is derived from an EMBL/GenBank/DDBJ whole genome shotgun (WGS) entry which is preliminary data.</text>
</comment>
<dbReference type="EC" id="2.7.13.3" evidence="2"/>
<evidence type="ECO:0000256" key="5">
    <source>
        <dbReference type="ARBA" id="ARBA00022777"/>
    </source>
</evidence>
<feature type="domain" description="PAC" evidence="8">
    <location>
        <begin position="358"/>
        <end position="410"/>
    </location>
</feature>
<dbReference type="CDD" id="cd00082">
    <property type="entry name" value="HisKA"/>
    <property type="match status" value="1"/>
</dbReference>